<dbReference type="EMBL" id="JAWZYT010001390">
    <property type="protein sequence ID" value="KAK4312663.1"/>
    <property type="molecule type" value="Genomic_DNA"/>
</dbReference>
<dbReference type="Proteomes" id="UP001292094">
    <property type="component" value="Unassembled WGS sequence"/>
</dbReference>
<evidence type="ECO:0000313" key="2">
    <source>
        <dbReference type="Proteomes" id="UP001292094"/>
    </source>
</evidence>
<sequence length="114" mass="12709">MWDFSPHPTPRLILSHPILFLNSSSFTSPRLTIHPILSPHHMPPLISSYTIPHSLSPHTLRPSHPSAHLPPHPILSPHAILSPHLTLSPHHLTMPSLSATSVISHRRVHPNKKT</sequence>
<keyword evidence="2" id="KW-1185">Reference proteome</keyword>
<accession>A0AAE1U6Y7</accession>
<name>A0AAE1U6Y7_9EUCA</name>
<reference evidence="1" key="1">
    <citation type="submission" date="2023-11" db="EMBL/GenBank/DDBJ databases">
        <title>Genome assemblies of two species of porcelain crab, Petrolisthes cinctipes and Petrolisthes manimaculis (Anomura: Porcellanidae).</title>
        <authorList>
            <person name="Angst P."/>
        </authorList>
    </citation>
    <scope>NUCLEOTIDE SEQUENCE</scope>
    <source>
        <strain evidence="1">PB745_02</strain>
        <tissue evidence="1">Gill</tissue>
    </source>
</reference>
<gene>
    <name evidence="1" type="ORF">Pmani_015926</name>
</gene>
<evidence type="ECO:0000313" key="1">
    <source>
        <dbReference type="EMBL" id="KAK4312663.1"/>
    </source>
</evidence>
<proteinExistence type="predicted"/>
<protein>
    <submittedName>
        <fullName evidence="1">Uncharacterized protein</fullName>
    </submittedName>
</protein>
<dbReference type="AlphaFoldDB" id="A0AAE1U6Y7"/>
<comment type="caution">
    <text evidence="1">The sequence shown here is derived from an EMBL/GenBank/DDBJ whole genome shotgun (WGS) entry which is preliminary data.</text>
</comment>
<organism evidence="1 2">
    <name type="scientific">Petrolisthes manimaculis</name>
    <dbReference type="NCBI Taxonomy" id="1843537"/>
    <lineage>
        <taxon>Eukaryota</taxon>
        <taxon>Metazoa</taxon>
        <taxon>Ecdysozoa</taxon>
        <taxon>Arthropoda</taxon>
        <taxon>Crustacea</taxon>
        <taxon>Multicrustacea</taxon>
        <taxon>Malacostraca</taxon>
        <taxon>Eumalacostraca</taxon>
        <taxon>Eucarida</taxon>
        <taxon>Decapoda</taxon>
        <taxon>Pleocyemata</taxon>
        <taxon>Anomura</taxon>
        <taxon>Galatheoidea</taxon>
        <taxon>Porcellanidae</taxon>
        <taxon>Petrolisthes</taxon>
    </lineage>
</organism>